<dbReference type="EMBL" id="CABITT030000001">
    <property type="protein sequence ID" value="VVA93079.1"/>
    <property type="molecule type" value="Genomic_DNA"/>
</dbReference>
<evidence type="ECO:0000313" key="3">
    <source>
        <dbReference type="Proteomes" id="UP000489600"/>
    </source>
</evidence>
<reference evidence="2" key="1">
    <citation type="submission" date="2019-07" db="EMBL/GenBank/DDBJ databases">
        <authorList>
            <person name="Dittberner H."/>
        </authorList>
    </citation>
    <scope>NUCLEOTIDE SEQUENCE [LARGE SCALE GENOMIC DNA]</scope>
</reference>
<gene>
    <name evidence="2" type="ORF">ANE_LOCUS3524</name>
</gene>
<keyword evidence="3" id="KW-1185">Reference proteome</keyword>
<evidence type="ECO:0000256" key="1">
    <source>
        <dbReference type="SAM" id="MobiDB-lite"/>
    </source>
</evidence>
<dbReference type="AlphaFoldDB" id="A0A565AWT9"/>
<protein>
    <submittedName>
        <fullName evidence="2">Uncharacterized protein</fullName>
    </submittedName>
</protein>
<feature type="region of interest" description="Disordered" evidence="1">
    <location>
        <begin position="1"/>
        <end position="28"/>
    </location>
</feature>
<evidence type="ECO:0000313" key="2">
    <source>
        <dbReference type="EMBL" id="VVA93079.1"/>
    </source>
</evidence>
<proteinExistence type="predicted"/>
<comment type="caution">
    <text evidence="2">The sequence shown here is derived from an EMBL/GenBank/DDBJ whole genome shotgun (WGS) entry which is preliminary data.</text>
</comment>
<organism evidence="2 3">
    <name type="scientific">Arabis nemorensis</name>
    <dbReference type="NCBI Taxonomy" id="586526"/>
    <lineage>
        <taxon>Eukaryota</taxon>
        <taxon>Viridiplantae</taxon>
        <taxon>Streptophyta</taxon>
        <taxon>Embryophyta</taxon>
        <taxon>Tracheophyta</taxon>
        <taxon>Spermatophyta</taxon>
        <taxon>Magnoliopsida</taxon>
        <taxon>eudicotyledons</taxon>
        <taxon>Gunneridae</taxon>
        <taxon>Pentapetalae</taxon>
        <taxon>rosids</taxon>
        <taxon>malvids</taxon>
        <taxon>Brassicales</taxon>
        <taxon>Brassicaceae</taxon>
        <taxon>Arabideae</taxon>
        <taxon>Arabis</taxon>
    </lineage>
</organism>
<dbReference type="Proteomes" id="UP000489600">
    <property type="component" value="Unassembled WGS sequence"/>
</dbReference>
<name>A0A565AWT9_9BRAS</name>
<accession>A0A565AWT9</accession>
<sequence>MSPMKAKLVSWISPPRKPPDRGSSSSLGAYPALQELRPPPELPDLPDKSLAIVSSVSWLLLDFSQSVSTSNLRFVLSDLVWHPDRGLYDFALDYLSSVGTCLVCVTINKVGFYSSSSLLFLQKDLGCSLNVRL</sequence>